<name>A0A087UDB1_STEMI</name>
<organism evidence="2 3">
    <name type="scientific">Stegodyphus mimosarum</name>
    <name type="common">African social velvet spider</name>
    <dbReference type="NCBI Taxonomy" id="407821"/>
    <lineage>
        <taxon>Eukaryota</taxon>
        <taxon>Metazoa</taxon>
        <taxon>Ecdysozoa</taxon>
        <taxon>Arthropoda</taxon>
        <taxon>Chelicerata</taxon>
        <taxon>Arachnida</taxon>
        <taxon>Araneae</taxon>
        <taxon>Araneomorphae</taxon>
        <taxon>Entelegynae</taxon>
        <taxon>Eresoidea</taxon>
        <taxon>Eresidae</taxon>
        <taxon>Stegodyphus</taxon>
    </lineage>
</organism>
<dbReference type="STRING" id="407821.A0A087UDB1"/>
<feature type="region of interest" description="Disordered" evidence="1">
    <location>
        <begin position="1"/>
        <end position="137"/>
    </location>
</feature>
<proteinExistence type="predicted"/>
<protein>
    <submittedName>
        <fullName evidence="2">Uncharacterized protein</fullName>
    </submittedName>
</protein>
<dbReference type="OrthoDB" id="6433366at2759"/>
<reference evidence="2 3" key="1">
    <citation type="submission" date="2013-11" db="EMBL/GenBank/DDBJ databases">
        <title>Genome sequencing of Stegodyphus mimosarum.</title>
        <authorList>
            <person name="Bechsgaard J."/>
        </authorList>
    </citation>
    <scope>NUCLEOTIDE SEQUENCE [LARGE SCALE GENOMIC DNA]</scope>
</reference>
<accession>A0A087UDB1</accession>
<dbReference type="AlphaFoldDB" id="A0A087UDB1"/>
<evidence type="ECO:0000313" key="2">
    <source>
        <dbReference type="EMBL" id="KFM75350.1"/>
    </source>
</evidence>
<evidence type="ECO:0000256" key="1">
    <source>
        <dbReference type="SAM" id="MobiDB-lite"/>
    </source>
</evidence>
<keyword evidence="3" id="KW-1185">Reference proteome</keyword>
<dbReference type="Proteomes" id="UP000054359">
    <property type="component" value="Unassembled WGS sequence"/>
</dbReference>
<feature type="non-terminal residue" evidence="2">
    <location>
        <position position="137"/>
    </location>
</feature>
<gene>
    <name evidence="2" type="ORF">X975_25354</name>
</gene>
<evidence type="ECO:0000313" key="3">
    <source>
        <dbReference type="Proteomes" id="UP000054359"/>
    </source>
</evidence>
<dbReference type="EMBL" id="KK119310">
    <property type="protein sequence ID" value="KFM75350.1"/>
    <property type="molecule type" value="Genomic_DNA"/>
</dbReference>
<sequence>MEYSDVRAGDSWYGEEQQANSGYFQESAAPDPETAMDESIARIASTFPTDEPPDILLSATPGHFSPETEVTPAMPLLPDMPTRSRKLLENLGSSPIQPNRSGSAQSLYQDHHRTEEDNNEDDFLGHRMQEPSSLLRS</sequence>
<feature type="compositionally biased region" description="Polar residues" evidence="1">
    <location>
        <begin position="91"/>
        <end position="108"/>
    </location>
</feature>